<dbReference type="PANTHER" id="PTHR31157">
    <property type="entry name" value="SCP DOMAIN-CONTAINING PROTEIN"/>
    <property type="match status" value="1"/>
</dbReference>
<dbReference type="Proteomes" id="UP000308271">
    <property type="component" value="Unassembled WGS sequence"/>
</dbReference>
<dbReference type="Gene3D" id="3.40.33.10">
    <property type="entry name" value="CAP"/>
    <property type="match status" value="1"/>
</dbReference>
<feature type="domain" description="SCP" evidence="1">
    <location>
        <begin position="122"/>
        <end position="232"/>
    </location>
</feature>
<keyword evidence="3" id="KW-1185">Reference proteome</keyword>
<organism evidence="2 3">
    <name type="scientific">Chlorobaculum thiosulfatiphilum</name>
    <name type="common">Chlorobium limicola f.sp. thiosulfatophilum</name>
    <dbReference type="NCBI Taxonomy" id="115852"/>
    <lineage>
        <taxon>Bacteria</taxon>
        <taxon>Pseudomonadati</taxon>
        <taxon>Chlorobiota</taxon>
        <taxon>Chlorobiia</taxon>
        <taxon>Chlorobiales</taxon>
        <taxon>Chlorobiaceae</taxon>
        <taxon>Chlorobaculum</taxon>
    </lineage>
</organism>
<dbReference type="EMBL" id="VDCH01000006">
    <property type="protein sequence ID" value="TNJ39410.1"/>
    <property type="molecule type" value="Genomic_DNA"/>
</dbReference>
<dbReference type="CDD" id="cd05379">
    <property type="entry name" value="CAP_bacterial"/>
    <property type="match status" value="1"/>
</dbReference>
<sequence>MILVVLLQAFVAWRSSDADLPGAMHTWSAGERNVQMQCADDDVTPEERAGHASYMTPSELEVIAEINLLRRDPAEYARLRLAPLRIYYHGKLFFHPDRSPVAIQTHEGVAALDECIRDLENAKPLPTVFPCEGLTLAAREMTQDQGTTKRTGHVGSGGTRMPERIGRYGEWNRLIAENISYGFRKPKDIIAFLLIDDGVPDRGHRVTLLDRELNRVGVSIGSHRRYKYMCVTDFAAGYKTNKP</sequence>
<accession>A0A5C4S799</accession>
<gene>
    <name evidence="2" type="ORF">FGF66_04710</name>
</gene>
<dbReference type="PANTHER" id="PTHR31157:SF1">
    <property type="entry name" value="SCP DOMAIN-CONTAINING PROTEIN"/>
    <property type="match status" value="1"/>
</dbReference>
<name>A0A5C4S799_CHLTI</name>
<dbReference type="InterPro" id="IPR014044">
    <property type="entry name" value="CAP_dom"/>
</dbReference>
<comment type="caution">
    <text evidence="2">The sequence shown here is derived from an EMBL/GenBank/DDBJ whole genome shotgun (WGS) entry which is preliminary data.</text>
</comment>
<evidence type="ECO:0000259" key="1">
    <source>
        <dbReference type="Pfam" id="PF00188"/>
    </source>
</evidence>
<dbReference type="Pfam" id="PF00188">
    <property type="entry name" value="CAP"/>
    <property type="match status" value="1"/>
</dbReference>
<dbReference type="OrthoDB" id="7550377at2"/>
<evidence type="ECO:0000313" key="2">
    <source>
        <dbReference type="EMBL" id="TNJ39410.1"/>
    </source>
</evidence>
<dbReference type="InterPro" id="IPR035940">
    <property type="entry name" value="CAP_sf"/>
</dbReference>
<evidence type="ECO:0000313" key="3">
    <source>
        <dbReference type="Proteomes" id="UP000308271"/>
    </source>
</evidence>
<dbReference type="AlphaFoldDB" id="A0A5C4S799"/>
<proteinExistence type="predicted"/>
<protein>
    <submittedName>
        <fullName evidence="2">CAP domain-containing protein</fullName>
    </submittedName>
</protein>
<reference evidence="2 3" key="1">
    <citation type="submission" date="2019-05" db="EMBL/GenBank/DDBJ databases">
        <title>Draft Whole-Genome sequence of the green sulfur bacterium Chlorobaculum thiosulfatiphilum DSM 249.</title>
        <authorList>
            <person name="Meyer T.E."/>
            <person name="Kyndt J.A."/>
        </authorList>
    </citation>
    <scope>NUCLEOTIDE SEQUENCE [LARGE SCALE GENOMIC DNA]</scope>
    <source>
        <strain evidence="2 3">DSM 249</strain>
    </source>
</reference>